<keyword evidence="4" id="KW-0804">Transcription</keyword>
<name>A0ABY2DPG8_9FLAO</name>
<dbReference type="SUPFAM" id="SSF88946">
    <property type="entry name" value="Sigma2 domain of RNA polymerase sigma factors"/>
    <property type="match status" value="1"/>
</dbReference>
<dbReference type="PANTHER" id="PTHR43133">
    <property type="entry name" value="RNA POLYMERASE ECF-TYPE SIGMA FACTO"/>
    <property type="match status" value="1"/>
</dbReference>
<evidence type="ECO:0000259" key="5">
    <source>
        <dbReference type="Pfam" id="PF08281"/>
    </source>
</evidence>
<sequence>MINEKSLFALMDRYYNELFRYGVKFTSDVEMTKDALNQFFIHLWDNRDKLQHVDNLKAYLFVSYKRWLITHLQKSKKHRVLFRDNIFIKEPSEQSYEEYLVKQIEEEEIGFVLRDAIKGLPARQRQLLQLRFYEHMSFEEIAEETSLSVRTVYNKLHEAIKKLRTVECIERLRY</sequence>
<protein>
    <submittedName>
        <fullName evidence="6">Sigma-70 family RNA polymerase sigma factor</fullName>
    </submittedName>
</protein>
<keyword evidence="3" id="KW-0731">Sigma factor</keyword>
<organism evidence="6 7">
    <name type="scientific">Flavobacterium ranwuense</name>
    <dbReference type="NCBI Taxonomy" id="2541725"/>
    <lineage>
        <taxon>Bacteria</taxon>
        <taxon>Pseudomonadati</taxon>
        <taxon>Bacteroidota</taxon>
        <taxon>Flavobacteriia</taxon>
        <taxon>Flavobacteriales</taxon>
        <taxon>Flavobacteriaceae</taxon>
        <taxon>Flavobacterium</taxon>
    </lineage>
</organism>
<dbReference type="InterPro" id="IPR039425">
    <property type="entry name" value="RNA_pol_sigma-70-like"/>
</dbReference>
<dbReference type="InterPro" id="IPR013325">
    <property type="entry name" value="RNA_pol_sigma_r2"/>
</dbReference>
<dbReference type="EMBL" id="SMLH01000007">
    <property type="protein sequence ID" value="TDE28217.1"/>
    <property type="molecule type" value="Genomic_DNA"/>
</dbReference>
<dbReference type="Gene3D" id="1.10.1740.10">
    <property type="match status" value="1"/>
</dbReference>
<accession>A0ABY2DPG8</accession>
<dbReference type="Pfam" id="PF08281">
    <property type="entry name" value="Sigma70_r4_2"/>
    <property type="match status" value="1"/>
</dbReference>
<dbReference type="SUPFAM" id="SSF88659">
    <property type="entry name" value="Sigma3 and sigma4 domains of RNA polymerase sigma factors"/>
    <property type="match status" value="1"/>
</dbReference>
<keyword evidence="2" id="KW-0805">Transcription regulation</keyword>
<evidence type="ECO:0000256" key="4">
    <source>
        <dbReference type="ARBA" id="ARBA00023163"/>
    </source>
</evidence>
<comment type="caution">
    <text evidence="6">The sequence shown here is derived from an EMBL/GenBank/DDBJ whole genome shotgun (WGS) entry which is preliminary data.</text>
</comment>
<dbReference type="PANTHER" id="PTHR43133:SF46">
    <property type="entry name" value="RNA POLYMERASE SIGMA-70 FACTOR ECF SUBFAMILY"/>
    <property type="match status" value="1"/>
</dbReference>
<evidence type="ECO:0000313" key="7">
    <source>
        <dbReference type="Proteomes" id="UP000294685"/>
    </source>
</evidence>
<keyword evidence="7" id="KW-1185">Reference proteome</keyword>
<gene>
    <name evidence="6" type="ORF">E0I61_11825</name>
</gene>
<evidence type="ECO:0000313" key="6">
    <source>
        <dbReference type="EMBL" id="TDE28217.1"/>
    </source>
</evidence>
<reference evidence="6 7" key="1">
    <citation type="submission" date="2019-03" db="EMBL/GenBank/DDBJ databases">
        <title>Novel species of Flavobacterium.</title>
        <authorList>
            <person name="Liu Q."/>
            <person name="Xin Y.-H."/>
        </authorList>
    </citation>
    <scope>NUCLEOTIDE SEQUENCE [LARGE SCALE GENOMIC DNA]</scope>
    <source>
        <strain evidence="6 7">LB2P22</strain>
    </source>
</reference>
<comment type="similarity">
    <text evidence="1">Belongs to the sigma-70 factor family. ECF subfamily.</text>
</comment>
<dbReference type="InterPro" id="IPR014284">
    <property type="entry name" value="RNA_pol_sigma-70_dom"/>
</dbReference>
<dbReference type="Proteomes" id="UP000294685">
    <property type="component" value="Unassembled WGS sequence"/>
</dbReference>
<dbReference type="NCBIfam" id="TIGR02937">
    <property type="entry name" value="sigma70-ECF"/>
    <property type="match status" value="1"/>
</dbReference>
<feature type="domain" description="RNA polymerase sigma factor 70 region 4 type 2" evidence="5">
    <location>
        <begin position="113"/>
        <end position="163"/>
    </location>
</feature>
<dbReference type="InterPro" id="IPR036388">
    <property type="entry name" value="WH-like_DNA-bd_sf"/>
</dbReference>
<dbReference type="CDD" id="cd06171">
    <property type="entry name" value="Sigma70_r4"/>
    <property type="match status" value="1"/>
</dbReference>
<dbReference type="InterPro" id="IPR013249">
    <property type="entry name" value="RNA_pol_sigma70_r4_t2"/>
</dbReference>
<dbReference type="InterPro" id="IPR013324">
    <property type="entry name" value="RNA_pol_sigma_r3/r4-like"/>
</dbReference>
<dbReference type="Gene3D" id="1.10.10.10">
    <property type="entry name" value="Winged helix-like DNA-binding domain superfamily/Winged helix DNA-binding domain"/>
    <property type="match status" value="1"/>
</dbReference>
<evidence type="ECO:0000256" key="1">
    <source>
        <dbReference type="ARBA" id="ARBA00010641"/>
    </source>
</evidence>
<dbReference type="RefSeq" id="WP_132071641.1">
    <property type="nucleotide sequence ID" value="NZ_SMLH01000007.1"/>
</dbReference>
<evidence type="ECO:0000256" key="3">
    <source>
        <dbReference type="ARBA" id="ARBA00023082"/>
    </source>
</evidence>
<proteinExistence type="inferred from homology"/>
<evidence type="ECO:0000256" key="2">
    <source>
        <dbReference type="ARBA" id="ARBA00023015"/>
    </source>
</evidence>